<organism evidence="2 3">
    <name type="scientific">Deinococcus arboris</name>
    <dbReference type="NCBI Taxonomy" id="2682977"/>
    <lineage>
        <taxon>Bacteria</taxon>
        <taxon>Thermotogati</taxon>
        <taxon>Deinococcota</taxon>
        <taxon>Deinococci</taxon>
        <taxon>Deinococcales</taxon>
        <taxon>Deinococcaceae</taxon>
        <taxon>Deinococcus</taxon>
    </lineage>
</organism>
<keyword evidence="3" id="KW-1185">Reference proteome</keyword>
<accession>A0A7C9HSA9</accession>
<protein>
    <submittedName>
        <fullName evidence="2">Uncharacterized protein</fullName>
    </submittedName>
</protein>
<gene>
    <name evidence="2" type="ORF">GO986_11910</name>
</gene>
<dbReference type="EMBL" id="WQLB01000015">
    <property type="protein sequence ID" value="MVN87473.1"/>
    <property type="molecule type" value="Genomic_DNA"/>
</dbReference>
<feature type="compositionally biased region" description="Polar residues" evidence="1">
    <location>
        <begin position="22"/>
        <end position="39"/>
    </location>
</feature>
<evidence type="ECO:0000313" key="3">
    <source>
        <dbReference type="Proteomes" id="UP000483286"/>
    </source>
</evidence>
<sequence>MTQVRFARHLAALDQLEPDATPSEQSYYRSLREQYTSAPPRSAASDLGEATLEERASTIDEGHDGLHYWQYELTKPDLDPIWKGWLQDRFDERQAILNQMITELTEEGYKYEPPAFDLDKQRRITELDHLQSRAASLKDLIFLKQAWAERHGKTDQLATLTAPYTAELEEVEAQLKALE</sequence>
<name>A0A7C9HSA9_9DEIO</name>
<comment type="caution">
    <text evidence="2">The sequence shown here is derived from an EMBL/GenBank/DDBJ whole genome shotgun (WGS) entry which is preliminary data.</text>
</comment>
<evidence type="ECO:0000256" key="1">
    <source>
        <dbReference type="SAM" id="MobiDB-lite"/>
    </source>
</evidence>
<reference evidence="2 3" key="1">
    <citation type="submission" date="2019-12" db="EMBL/GenBank/DDBJ databases">
        <title>Deinococcus sp. HMF7620 Genome sequencing and assembly.</title>
        <authorList>
            <person name="Kang H."/>
            <person name="Kim H."/>
            <person name="Joh K."/>
        </authorList>
    </citation>
    <scope>NUCLEOTIDE SEQUENCE [LARGE SCALE GENOMIC DNA]</scope>
    <source>
        <strain evidence="2 3">HMF7620</strain>
    </source>
</reference>
<feature type="region of interest" description="Disordered" evidence="1">
    <location>
        <begin position="17"/>
        <end position="47"/>
    </location>
</feature>
<evidence type="ECO:0000313" key="2">
    <source>
        <dbReference type="EMBL" id="MVN87473.1"/>
    </source>
</evidence>
<dbReference type="Proteomes" id="UP000483286">
    <property type="component" value="Unassembled WGS sequence"/>
</dbReference>
<proteinExistence type="predicted"/>
<dbReference type="RefSeq" id="WP_157459529.1">
    <property type="nucleotide sequence ID" value="NZ_WQLB01000015.1"/>
</dbReference>
<dbReference type="AlphaFoldDB" id="A0A7C9HSA9"/>